<dbReference type="SUPFAM" id="SSF52540">
    <property type="entry name" value="P-loop containing nucleoside triphosphate hydrolases"/>
    <property type="match status" value="1"/>
</dbReference>
<reference evidence="2" key="1">
    <citation type="journal article" date="2014" name="Int. J. Syst. Evol. Microbiol.">
        <title>Complete genome sequence of Corynebacterium casei LMG S-19264T (=DSM 44701T), isolated from a smear-ripened cheese.</title>
        <authorList>
            <consortium name="US DOE Joint Genome Institute (JGI-PGF)"/>
            <person name="Walter F."/>
            <person name="Albersmeier A."/>
            <person name="Kalinowski J."/>
            <person name="Ruckert C."/>
        </authorList>
    </citation>
    <scope>NUCLEOTIDE SEQUENCE</scope>
    <source>
        <strain evidence="2">KCTC 42651</strain>
    </source>
</reference>
<protein>
    <submittedName>
        <fullName evidence="2">Molybdopterin-guanine dinucleotide biosynthesis protein MobB</fullName>
    </submittedName>
</protein>
<dbReference type="EMBL" id="BMZS01000007">
    <property type="protein sequence ID" value="GHD54476.1"/>
    <property type="molecule type" value="Genomic_DNA"/>
</dbReference>
<dbReference type="InterPro" id="IPR004435">
    <property type="entry name" value="MobB_dom"/>
</dbReference>
<dbReference type="CDD" id="cd03116">
    <property type="entry name" value="MobB"/>
    <property type="match status" value="1"/>
</dbReference>
<keyword evidence="3" id="KW-1185">Reference proteome</keyword>
<comment type="caution">
    <text evidence="2">The sequence shown here is derived from an EMBL/GenBank/DDBJ whole genome shotgun (WGS) entry which is preliminary data.</text>
</comment>
<accession>A0A918XU31</accession>
<dbReference type="InterPro" id="IPR052539">
    <property type="entry name" value="MGD_biosynthesis_adapter"/>
</dbReference>
<dbReference type="AlphaFoldDB" id="A0A918XU31"/>
<proteinExistence type="predicted"/>
<dbReference type="GO" id="GO:0006777">
    <property type="term" value="P:Mo-molybdopterin cofactor biosynthetic process"/>
    <property type="evidence" value="ECO:0007669"/>
    <property type="project" value="InterPro"/>
</dbReference>
<dbReference type="InterPro" id="IPR027417">
    <property type="entry name" value="P-loop_NTPase"/>
</dbReference>
<reference evidence="2" key="2">
    <citation type="submission" date="2020-09" db="EMBL/GenBank/DDBJ databases">
        <authorList>
            <person name="Sun Q."/>
            <person name="Kim S."/>
        </authorList>
    </citation>
    <scope>NUCLEOTIDE SEQUENCE</scope>
    <source>
        <strain evidence="2">KCTC 42651</strain>
    </source>
</reference>
<dbReference type="Pfam" id="PF03205">
    <property type="entry name" value="MobB"/>
    <property type="match status" value="1"/>
</dbReference>
<dbReference type="RefSeq" id="WP_189991388.1">
    <property type="nucleotide sequence ID" value="NZ_BMZS01000007.1"/>
</dbReference>
<evidence type="ECO:0000313" key="3">
    <source>
        <dbReference type="Proteomes" id="UP000630353"/>
    </source>
</evidence>
<name>A0A918XU31_9PROT</name>
<dbReference type="GO" id="GO:0005525">
    <property type="term" value="F:GTP binding"/>
    <property type="evidence" value="ECO:0007669"/>
    <property type="project" value="InterPro"/>
</dbReference>
<gene>
    <name evidence="2" type="primary">mobB</name>
    <name evidence="2" type="ORF">GCM10017083_32030</name>
</gene>
<evidence type="ECO:0000259" key="1">
    <source>
        <dbReference type="Pfam" id="PF03205"/>
    </source>
</evidence>
<sequence length="170" mass="18103">MRVFGLAGWSGSGKTTLMCRLIPELVGRGHRVSTVKHAHHAFDVDQPGKDSYEHRAAGATEVMIGSAARYALMHELRGAPEPELGELLARMAPVDFVLIEGFKRTGHPKLEVYRAAVGKPPLWPSDDAVVAVASDAPLPDCPRPVLDLNDVAAIADLVEARAADPAALIG</sequence>
<feature type="domain" description="Molybdopterin-guanine dinucleotide biosynthesis protein B (MobB)" evidence="1">
    <location>
        <begin position="3"/>
        <end position="135"/>
    </location>
</feature>
<dbReference type="Gene3D" id="3.40.50.300">
    <property type="entry name" value="P-loop containing nucleotide triphosphate hydrolases"/>
    <property type="match status" value="1"/>
</dbReference>
<evidence type="ECO:0000313" key="2">
    <source>
        <dbReference type="EMBL" id="GHD54476.1"/>
    </source>
</evidence>
<dbReference type="PANTHER" id="PTHR40072">
    <property type="entry name" value="MOLYBDOPTERIN-GUANINE DINUCLEOTIDE BIOSYNTHESIS ADAPTER PROTEIN-RELATED"/>
    <property type="match status" value="1"/>
</dbReference>
<dbReference type="PANTHER" id="PTHR40072:SF1">
    <property type="entry name" value="MOLYBDOPTERIN-GUANINE DINUCLEOTIDE BIOSYNTHESIS ADAPTER PROTEIN"/>
    <property type="match status" value="1"/>
</dbReference>
<dbReference type="Proteomes" id="UP000630353">
    <property type="component" value="Unassembled WGS sequence"/>
</dbReference>
<organism evidence="2 3">
    <name type="scientific">Thalassobaculum fulvum</name>
    <dbReference type="NCBI Taxonomy" id="1633335"/>
    <lineage>
        <taxon>Bacteria</taxon>
        <taxon>Pseudomonadati</taxon>
        <taxon>Pseudomonadota</taxon>
        <taxon>Alphaproteobacteria</taxon>
        <taxon>Rhodospirillales</taxon>
        <taxon>Thalassobaculaceae</taxon>
        <taxon>Thalassobaculum</taxon>
    </lineage>
</organism>
<dbReference type="NCBIfam" id="TIGR00176">
    <property type="entry name" value="mobB"/>
    <property type="match status" value="1"/>
</dbReference>